<feature type="domain" description="Reverse transcriptase" evidence="2">
    <location>
        <begin position="1"/>
        <end position="328"/>
    </location>
</feature>
<dbReference type="AlphaFoldDB" id="A0A7W2I7F2"/>
<name>A0A7W2I7F2_9BURK</name>
<evidence type="ECO:0000259" key="2">
    <source>
        <dbReference type="PROSITE" id="PS50878"/>
    </source>
</evidence>
<dbReference type="PANTHER" id="PTHR34047:SF8">
    <property type="entry name" value="PROTEIN YKFC"/>
    <property type="match status" value="1"/>
</dbReference>
<dbReference type="PROSITE" id="PS50878">
    <property type="entry name" value="RT_POL"/>
    <property type="match status" value="1"/>
</dbReference>
<organism evidence="3 4">
    <name type="scientific">Rugamonas fusca</name>
    <dbReference type="NCBI Taxonomy" id="2758568"/>
    <lineage>
        <taxon>Bacteria</taxon>
        <taxon>Pseudomonadati</taxon>
        <taxon>Pseudomonadota</taxon>
        <taxon>Betaproteobacteria</taxon>
        <taxon>Burkholderiales</taxon>
        <taxon>Oxalobacteraceae</taxon>
        <taxon>Telluria group</taxon>
        <taxon>Rugamonas</taxon>
    </lineage>
</organism>
<dbReference type="InterPro" id="IPR051083">
    <property type="entry name" value="GrpII_Intron_Splice-Mob/Def"/>
</dbReference>
<protein>
    <recommendedName>
        <fullName evidence="2">Reverse transcriptase domain-containing protein</fullName>
    </recommendedName>
</protein>
<evidence type="ECO:0000256" key="1">
    <source>
        <dbReference type="ARBA" id="ARBA00034120"/>
    </source>
</evidence>
<comment type="caution">
    <text evidence="3">The sequence shown here is derived from an EMBL/GenBank/DDBJ whole genome shotgun (WGS) entry which is preliminary data.</text>
</comment>
<sequence>MQTTREPWFRRRGYLHFDRPVGQAAALTIVSDPVRVAQRSFFPFLDFDILSTKVKWDDDLKRLVRKRKERKVAYASHIDSHIYSYYCQLLSARYEQELTGRGLGDCVLAFRSLGKSNIHFAAEGFAEISRRSNCFVLGLDIRGFFDTLDHKILKSAWMSVLGVGQLSPDHYAVYKAITRFSMVNLDSVLELLGISKNNPRKGRNRLCSPEDFRDKVRPSGMIRANSTGKGIPQGSSISALLSNIYMLEFDCFINEYVAGLGGKYFRYCDDMLFVLPLAAKSTCEAVIKDAISKCQLELQDTKTERRDFVTREGRLVTDKPLQYLGFLFDGERIYLRSASLARYSDRLTRGVHLAKATMRKRNRARVARGEDPRPLFTGNLMRRYTYFGRRNFISYGYRAAKIMNSQSIRRQLRPLWGKFQLALKEERRKR</sequence>
<evidence type="ECO:0000313" key="3">
    <source>
        <dbReference type="EMBL" id="MBA5606273.1"/>
    </source>
</evidence>
<gene>
    <name evidence="3" type="ORF">H3H36_13005</name>
</gene>
<reference evidence="3 4" key="1">
    <citation type="submission" date="2020-07" db="EMBL/GenBank/DDBJ databases">
        <title>Novel species isolated from subtropical streams in China.</title>
        <authorList>
            <person name="Lu H."/>
        </authorList>
    </citation>
    <scope>NUCLEOTIDE SEQUENCE [LARGE SCALE GENOMIC DNA]</scope>
    <source>
        <strain evidence="3 4">FT3S</strain>
    </source>
</reference>
<accession>A0A7W2I7F2</accession>
<dbReference type="InterPro" id="IPR043502">
    <property type="entry name" value="DNA/RNA_pol_sf"/>
</dbReference>
<dbReference type="Pfam" id="PF00078">
    <property type="entry name" value="RVT_1"/>
    <property type="match status" value="1"/>
</dbReference>
<evidence type="ECO:0000313" key="4">
    <source>
        <dbReference type="Proteomes" id="UP000566711"/>
    </source>
</evidence>
<dbReference type="Proteomes" id="UP000566711">
    <property type="component" value="Unassembled WGS sequence"/>
</dbReference>
<dbReference type="InterPro" id="IPR000477">
    <property type="entry name" value="RT_dom"/>
</dbReference>
<dbReference type="NCBIfam" id="NF041746">
    <property type="entry name" value="Drt2"/>
    <property type="match status" value="1"/>
</dbReference>
<dbReference type="EMBL" id="JACEZS010000010">
    <property type="protein sequence ID" value="MBA5606273.1"/>
    <property type="molecule type" value="Genomic_DNA"/>
</dbReference>
<dbReference type="RefSeq" id="WP_182218190.1">
    <property type="nucleotide sequence ID" value="NZ_JACEZS010000010.1"/>
</dbReference>
<dbReference type="CDD" id="cd01651">
    <property type="entry name" value="RT_G2_intron"/>
    <property type="match status" value="1"/>
</dbReference>
<comment type="similarity">
    <text evidence="1">Belongs to the bacterial reverse transcriptase family.</text>
</comment>
<proteinExistence type="inferred from homology"/>
<keyword evidence="4" id="KW-1185">Reference proteome</keyword>
<dbReference type="PANTHER" id="PTHR34047">
    <property type="entry name" value="NUCLEAR INTRON MATURASE 1, MITOCHONDRIAL-RELATED"/>
    <property type="match status" value="1"/>
</dbReference>
<dbReference type="SUPFAM" id="SSF56672">
    <property type="entry name" value="DNA/RNA polymerases"/>
    <property type="match status" value="1"/>
</dbReference>